<proteinExistence type="predicted"/>
<feature type="domain" description="Peptidase M20 dimerisation" evidence="1">
    <location>
        <begin position="209"/>
        <end position="289"/>
    </location>
</feature>
<dbReference type="PRINTS" id="PR00934">
    <property type="entry name" value="XHISDIPTASE"/>
</dbReference>
<dbReference type="Gene3D" id="3.40.630.10">
    <property type="entry name" value="Zn peptidases"/>
    <property type="match status" value="2"/>
</dbReference>
<reference evidence="2" key="1">
    <citation type="submission" date="2022-12" db="EMBL/GenBank/DDBJ databases">
        <title>Peptostreptococcus.</title>
        <authorList>
            <person name="Lee S.H."/>
        </authorList>
    </citation>
    <scope>NUCLEOTIDE SEQUENCE</scope>
    <source>
        <strain evidence="2">CBA3647</strain>
    </source>
</reference>
<organism evidence="2 3">
    <name type="scientific">Peptostreptococcus equinus</name>
    <dbReference type="NCBI Taxonomy" id="3003601"/>
    <lineage>
        <taxon>Bacteria</taxon>
        <taxon>Bacillati</taxon>
        <taxon>Bacillota</taxon>
        <taxon>Clostridia</taxon>
        <taxon>Peptostreptococcales</taxon>
        <taxon>Peptostreptococcaceae</taxon>
        <taxon>Peptostreptococcus</taxon>
    </lineage>
</organism>
<keyword evidence="3" id="KW-1185">Reference proteome</keyword>
<name>A0ABY7JSN3_9FIRM</name>
<dbReference type="PANTHER" id="PTHR43501:SF1">
    <property type="entry name" value="CYTOSOL NON-SPECIFIC DIPEPTIDASE"/>
    <property type="match status" value="1"/>
</dbReference>
<dbReference type="InterPro" id="IPR002933">
    <property type="entry name" value="Peptidase_M20"/>
</dbReference>
<gene>
    <name evidence="2" type="ORF">O0R46_01615</name>
</gene>
<evidence type="ECO:0000313" key="3">
    <source>
        <dbReference type="Proteomes" id="UP001164187"/>
    </source>
</evidence>
<dbReference type="PIRSF" id="PIRSF016599">
    <property type="entry name" value="Xaa-His_dipept"/>
    <property type="match status" value="1"/>
</dbReference>
<evidence type="ECO:0000313" key="2">
    <source>
        <dbReference type="EMBL" id="WAW15173.1"/>
    </source>
</evidence>
<dbReference type="EMBL" id="CP114052">
    <property type="protein sequence ID" value="WAW15173.1"/>
    <property type="molecule type" value="Genomic_DNA"/>
</dbReference>
<dbReference type="CDD" id="cd03890">
    <property type="entry name" value="M20_pepD"/>
    <property type="match status" value="1"/>
</dbReference>
<dbReference type="InterPro" id="IPR011650">
    <property type="entry name" value="Peptidase_M20_dimer"/>
</dbReference>
<protein>
    <submittedName>
        <fullName evidence="2">Aminoacyl-histidine dipeptidase</fullName>
    </submittedName>
</protein>
<dbReference type="RefSeq" id="WP_269311866.1">
    <property type="nucleotide sequence ID" value="NZ_CP114052.1"/>
</dbReference>
<evidence type="ECO:0000259" key="1">
    <source>
        <dbReference type="Pfam" id="PF07687"/>
    </source>
</evidence>
<dbReference type="SUPFAM" id="SSF53187">
    <property type="entry name" value="Zn-dependent exopeptidases"/>
    <property type="match status" value="1"/>
</dbReference>
<dbReference type="Pfam" id="PF01546">
    <property type="entry name" value="Peptidase_M20"/>
    <property type="match status" value="1"/>
</dbReference>
<dbReference type="Proteomes" id="UP001164187">
    <property type="component" value="Chromosome"/>
</dbReference>
<sequence>MTYVTKDLRPKSVFRNFENISKIPRSSGNEKEISDYIKKFAENLGLETFQDQYNNLMVKKPASNSNSKTTIMLQAHIDMVTEKGDKSNHDFNKDPLKLVVEDNKLRATDTTLGADNGIGIAYMMSILEDDKIQHPNLECVFTADEEVGLIGVSNMDLSKSKADYVINLDSEEEYNILVGCAGGVDSILSIRKEYKPAKPRNIALEINIQGLLGGHSGMDIDKHRANANVILGRVLNSIKYPYDLFYINGGSKRNAIPRNSEAVISISYDNLEAIAHDIHKFRSKIQKEFYPLEPNLNIKLRRTAPTDFKVYSDKCKRDIINLLLLMPNGVISMDTNLENMVETSTNFAIVVESSSHIRFKNLSRSSLQSRKDFLKSKFSSLAELVGGKVIFEAEYPAWEHAPNSFLEKKAKKIYNEVFEVDPDIVVMHCGLECGILLDKLTREADAISIGPNMYDVHTPHEYVEIDSVEKIYKYLLELLKQL</sequence>
<dbReference type="NCBIfam" id="TIGR01893">
    <property type="entry name" value="aa-his-dipept"/>
    <property type="match status" value="1"/>
</dbReference>
<dbReference type="Pfam" id="PF07687">
    <property type="entry name" value="M20_dimer"/>
    <property type="match status" value="1"/>
</dbReference>
<dbReference type="InterPro" id="IPR001160">
    <property type="entry name" value="Peptidase_M20C"/>
</dbReference>
<accession>A0ABY7JSN3</accession>
<dbReference type="PANTHER" id="PTHR43501">
    <property type="entry name" value="CYTOSOL NON-SPECIFIC DIPEPTIDASE"/>
    <property type="match status" value="1"/>
</dbReference>